<dbReference type="HOGENOM" id="CLU_004083_5_3_1"/>
<evidence type="ECO:0000256" key="1">
    <source>
        <dbReference type="ARBA" id="ARBA00004123"/>
    </source>
</evidence>
<dbReference type="Gene3D" id="4.10.240.10">
    <property type="entry name" value="Zn(2)-C6 fungal-type DNA-binding domain"/>
    <property type="match status" value="1"/>
</dbReference>
<dbReference type="SMART" id="SM00906">
    <property type="entry name" value="Fungal_trans"/>
    <property type="match status" value="1"/>
</dbReference>
<dbReference type="GO" id="GO:0003677">
    <property type="term" value="F:DNA binding"/>
    <property type="evidence" value="ECO:0007669"/>
    <property type="project" value="UniProtKB-KW"/>
</dbReference>
<dbReference type="InParanoid" id="E4UXV7"/>
<dbReference type="OMA" id="YDTISAH"/>
<dbReference type="CDD" id="cd12148">
    <property type="entry name" value="fungal_TF_MHR"/>
    <property type="match status" value="1"/>
</dbReference>
<evidence type="ECO:0000313" key="13">
    <source>
        <dbReference type="Proteomes" id="UP000002669"/>
    </source>
</evidence>
<dbReference type="Pfam" id="PF00172">
    <property type="entry name" value="Zn_clus"/>
    <property type="match status" value="1"/>
</dbReference>
<dbReference type="eggNOG" id="ENOG502QYWX">
    <property type="taxonomic scope" value="Eukaryota"/>
</dbReference>
<reference evidence="13" key="1">
    <citation type="journal article" date="2012" name="MBio">
        <title>Comparative genome analysis of Trichophyton rubrum and related dermatophytes reveals candidate genes involved in infection.</title>
        <authorList>
            <person name="Martinez D.A."/>
            <person name="Oliver B.G."/>
            <person name="Graeser Y."/>
            <person name="Goldberg J.M."/>
            <person name="Li W."/>
            <person name="Martinez-Rossi N.M."/>
            <person name="Monod M."/>
            <person name="Shelest E."/>
            <person name="Barton R.C."/>
            <person name="Birch E."/>
            <person name="Brakhage A.A."/>
            <person name="Chen Z."/>
            <person name="Gurr S.J."/>
            <person name="Heiman D."/>
            <person name="Heitman J."/>
            <person name="Kosti I."/>
            <person name="Rossi A."/>
            <person name="Saif S."/>
            <person name="Samalova M."/>
            <person name="Saunders C.W."/>
            <person name="Shea T."/>
            <person name="Summerbell R.C."/>
            <person name="Xu J."/>
            <person name="Young S."/>
            <person name="Zeng Q."/>
            <person name="Birren B.W."/>
            <person name="Cuomo C.A."/>
            <person name="White T.C."/>
        </authorList>
    </citation>
    <scope>NUCLEOTIDE SEQUENCE [LARGE SCALE GENOMIC DNA]</scope>
    <source>
        <strain evidence="13">ATCC MYA-4604 / CBS 118893</strain>
    </source>
</reference>
<feature type="region of interest" description="Disordered" evidence="10">
    <location>
        <begin position="69"/>
        <end position="98"/>
    </location>
</feature>
<evidence type="ECO:0000256" key="5">
    <source>
        <dbReference type="ARBA" id="ARBA00023125"/>
    </source>
</evidence>
<dbReference type="InterPro" id="IPR036864">
    <property type="entry name" value="Zn2-C6_fun-type_DNA-bd_sf"/>
</dbReference>
<feature type="domain" description="Zn(2)-C6 fungal-type" evidence="11">
    <location>
        <begin position="43"/>
        <end position="72"/>
    </location>
</feature>
<evidence type="ECO:0000256" key="3">
    <source>
        <dbReference type="ARBA" id="ARBA00022723"/>
    </source>
</evidence>
<dbReference type="STRING" id="535722.E4UXV7"/>
<dbReference type="AlphaFoldDB" id="E4UXV7"/>
<evidence type="ECO:0000313" key="12">
    <source>
        <dbReference type="EMBL" id="EFR02789.1"/>
    </source>
</evidence>
<evidence type="ECO:0000256" key="4">
    <source>
        <dbReference type="ARBA" id="ARBA00023015"/>
    </source>
</evidence>
<dbReference type="InterPro" id="IPR007219">
    <property type="entry name" value="XnlR_reg_dom"/>
</dbReference>
<evidence type="ECO:0000256" key="8">
    <source>
        <dbReference type="ARBA" id="ARBA00031692"/>
    </source>
</evidence>
<dbReference type="VEuPathDB" id="FungiDB:MGYG_05788"/>
<keyword evidence="3" id="KW-0479">Metal-binding</keyword>
<dbReference type="OrthoDB" id="2269373at2759"/>
<dbReference type="Proteomes" id="UP000002669">
    <property type="component" value="Unassembled WGS sequence"/>
</dbReference>
<evidence type="ECO:0000256" key="10">
    <source>
        <dbReference type="SAM" id="MobiDB-lite"/>
    </source>
</evidence>
<accession>E4UXV7</accession>
<sequence>MATGYGAAHLISPSPSVYSEHADMTAKHTGPSPPFTSGFQLQSCLRCAHRKVRCDRVYPCSRCTKNDMPCEFPPPKTEKRRRKRPPPATLSTSASNEKLREKLKHYEEIFKGLGNYMESTGVANSSRPRDVADSPGSDVGVADTCVPKSHAPNKEVGNILVVNGKRSHYIEGNLWVMMKENLDTGTILRELSGDEDEDTEYTASANALALGRLPRTARIKDLYPEWLHFSSLWCTYLHNIQPVTMILHAPTVSIVLAEAVKGHTKVSKDTEALLFAVMACALMSLTDAECLRKFGEEKSKLLSGYLLGCEMALINANFLTSFNLVVLQSYMIYVLALSPDTDPHKLCNLMGIAKRSAQRLGLHQEISATGLSPFDLEMRRRLWYQIVIYDTISAHVAGLPIPEPSFEISLPSNVNETDLSPTMGEPPKERLGATDMIFCNLQYKIINLMHNVNHSRMSWALPGGMLTGSGATQSCCSEKEIFIKDVEKEIELDLLRYCDTLNPVHSLTATMARLTLCKLRFTMLHPSQYKSHLNNPAVEDRDLKFLMALRALEYENNALGQLCTQRFMWHIHQDFPWTCLVHILQDLKTRPQGELPDKAWEQIHMSYEFRKSLYQCRNQDVPLYVVINRMTVAAWRVRELWASEYGQVLETPRYIIMLQQQQQRIGYKRKTANPQLPFNVDAPKYQADRVLLQPSNFEQVAVDWSGESDPNIATSGLRVDMDVNFFHAIPNPSQDTTSLPMQACKNNSSQAQAMHPPFAWAKQGSSAWWTDANNSNPEAASRFKRNIYGQATLSTAESMTRTTPHFVQGGFVEPFTVHEANMDSSTENQRIQNFQQYAPDLSEEEQLSA</sequence>
<dbReference type="SUPFAM" id="SSF57701">
    <property type="entry name" value="Zn2/Cys6 DNA-binding domain"/>
    <property type="match status" value="1"/>
</dbReference>
<dbReference type="PANTHER" id="PTHR31001">
    <property type="entry name" value="UNCHARACTERIZED TRANSCRIPTIONAL REGULATORY PROTEIN"/>
    <property type="match status" value="1"/>
</dbReference>
<comment type="subcellular location">
    <subcellularLocation>
        <location evidence="1">Nucleus</location>
    </subcellularLocation>
</comment>
<dbReference type="InterPro" id="IPR001138">
    <property type="entry name" value="Zn2Cys6_DnaBD"/>
</dbReference>
<dbReference type="GeneID" id="10028479"/>
<keyword evidence="6" id="KW-0804">Transcription</keyword>
<dbReference type="EMBL" id="DS989825">
    <property type="protein sequence ID" value="EFR02789.1"/>
    <property type="molecule type" value="Genomic_DNA"/>
</dbReference>
<protein>
    <recommendedName>
        <fullName evidence="2">C6 finger domain transcription factor nscR</fullName>
    </recommendedName>
    <alternativeName>
        <fullName evidence="8">Neosartiricin B biosynthesis protein R</fullName>
    </alternativeName>
</protein>
<dbReference type="GO" id="GO:0006351">
    <property type="term" value="P:DNA-templated transcription"/>
    <property type="evidence" value="ECO:0007669"/>
    <property type="project" value="InterPro"/>
</dbReference>
<dbReference type="PANTHER" id="PTHR31001:SF85">
    <property type="entry name" value="ZN(II)2CYS6 TRANSCRIPTION FACTOR (EUROFUNG)"/>
    <property type="match status" value="1"/>
</dbReference>
<dbReference type="CDD" id="cd00067">
    <property type="entry name" value="GAL4"/>
    <property type="match status" value="1"/>
</dbReference>
<keyword evidence="5" id="KW-0238">DNA-binding</keyword>
<evidence type="ECO:0000256" key="6">
    <source>
        <dbReference type="ARBA" id="ARBA00023163"/>
    </source>
</evidence>
<dbReference type="InterPro" id="IPR050613">
    <property type="entry name" value="Sec_Metabolite_Reg"/>
</dbReference>
<comment type="function">
    <text evidence="9">Transcription factor that specifically regulates the neosartoricin B biosynthesis gene cluster.</text>
</comment>
<evidence type="ECO:0000256" key="9">
    <source>
        <dbReference type="ARBA" id="ARBA00045154"/>
    </source>
</evidence>
<evidence type="ECO:0000256" key="7">
    <source>
        <dbReference type="ARBA" id="ARBA00023242"/>
    </source>
</evidence>
<dbReference type="RefSeq" id="XP_003173200.1">
    <property type="nucleotide sequence ID" value="XM_003173152.1"/>
</dbReference>
<evidence type="ECO:0000256" key="2">
    <source>
        <dbReference type="ARBA" id="ARBA00018346"/>
    </source>
</evidence>
<name>E4UXV7_ARTGP</name>
<evidence type="ECO:0000259" key="11">
    <source>
        <dbReference type="PROSITE" id="PS50048"/>
    </source>
</evidence>
<dbReference type="GO" id="GO:0005634">
    <property type="term" value="C:nucleus"/>
    <property type="evidence" value="ECO:0007669"/>
    <property type="project" value="UniProtKB-SubCell"/>
</dbReference>
<dbReference type="SMART" id="SM00066">
    <property type="entry name" value="GAL4"/>
    <property type="match status" value="1"/>
</dbReference>
<dbReference type="PROSITE" id="PS50048">
    <property type="entry name" value="ZN2_CY6_FUNGAL_2"/>
    <property type="match status" value="1"/>
</dbReference>
<keyword evidence="7" id="KW-0539">Nucleus</keyword>
<dbReference type="GO" id="GO:0008270">
    <property type="term" value="F:zinc ion binding"/>
    <property type="evidence" value="ECO:0007669"/>
    <property type="project" value="InterPro"/>
</dbReference>
<dbReference type="PROSITE" id="PS00463">
    <property type="entry name" value="ZN2_CY6_FUNGAL_1"/>
    <property type="match status" value="1"/>
</dbReference>
<gene>
    <name evidence="12" type="ORF">MGYG_05788</name>
</gene>
<dbReference type="GO" id="GO:0000981">
    <property type="term" value="F:DNA-binding transcription factor activity, RNA polymerase II-specific"/>
    <property type="evidence" value="ECO:0007669"/>
    <property type="project" value="InterPro"/>
</dbReference>
<organism evidence="13">
    <name type="scientific">Arthroderma gypseum (strain ATCC MYA-4604 / CBS 118893)</name>
    <name type="common">Microsporum gypseum</name>
    <dbReference type="NCBI Taxonomy" id="535722"/>
    <lineage>
        <taxon>Eukaryota</taxon>
        <taxon>Fungi</taxon>
        <taxon>Dikarya</taxon>
        <taxon>Ascomycota</taxon>
        <taxon>Pezizomycotina</taxon>
        <taxon>Eurotiomycetes</taxon>
        <taxon>Eurotiomycetidae</taxon>
        <taxon>Onygenales</taxon>
        <taxon>Arthrodermataceae</taxon>
        <taxon>Nannizzia</taxon>
    </lineage>
</organism>
<proteinExistence type="predicted"/>
<keyword evidence="13" id="KW-1185">Reference proteome</keyword>
<dbReference type="Pfam" id="PF04082">
    <property type="entry name" value="Fungal_trans"/>
    <property type="match status" value="1"/>
</dbReference>
<keyword evidence="4" id="KW-0805">Transcription regulation</keyword>